<dbReference type="EMBL" id="GG697339">
    <property type="protein sequence ID" value="EFQ27978.1"/>
    <property type="molecule type" value="Genomic_DNA"/>
</dbReference>
<sequence length="109" mass="11576">MQRVAARLRFAANASVNPGSALAEAPSAAVSAVTSAAPSLVQRNAHVQTILLDRLWQTGYGLKKLPSSNPQPAKRNVQWSVPAIQFRADGKPQADMGMIRAGSRDGQVQ</sequence>
<feature type="region of interest" description="Disordered" evidence="1">
    <location>
        <begin position="90"/>
        <end position="109"/>
    </location>
</feature>
<reference evidence="3" key="1">
    <citation type="journal article" date="2012" name="Nat. Genet.">
        <title>Lifestyle transitions in plant pathogenic Colletotrichum fungi deciphered by genome and transcriptome analyses.</title>
        <authorList>
            <person name="O'Connell R.J."/>
            <person name="Thon M.R."/>
            <person name="Hacquard S."/>
            <person name="Amyotte S.G."/>
            <person name="Kleemann J."/>
            <person name="Torres M.F."/>
            <person name="Damm U."/>
            <person name="Buiate E.A."/>
            <person name="Epstein L."/>
            <person name="Alkan N."/>
            <person name="Altmueller J."/>
            <person name="Alvarado-Balderrama L."/>
            <person name="Bauser C.A."/>
            <person name="Becker C."/>
            <person name="Birren B.W."/>
            <person name="Chen Z."/>
            <person name="Choi J."/>
            <person name="Crouch J.A."/>
            <person name="Duvick J.P."/>
            <person name="Farman M.A."/>
            <person name="Gan P."/>
            <person name="Heiman D."/>
            <person name="Henrissat B."/>
            <person name="Howard R.J."/>
            <person name="Kabbage M."/>
            <person name="Koch C."/>
            <person name="Kracher B."/>
            <person name="Kubo Y."/>
            <person name="Law A.D."/>
            <person name="Lebrun M.-H."/>
            <person name="Lee Y.-H."/>
            <person name="Miyara I."/>
            <person name="Moore N."/>
            <person name="Neumann U."/>
            <person name="Nordstroem K."/>
            <person name="Panaccione D.G."/>
            <person name="Panstruga R."/>
            <person name="Place M."/>
            <person name="Proctor R.H."/>
            <person name="Prusky D."/>
            <person name="Rech G."/>
            <person name="Reinhardt R."/>
            <person name="Rollins J.A."/>
            <person name="Rounsley S."/>
            <person name="Schardl C.L."/>
            <person name="Schwartz D.C."/>
            <person name="Shenoy N."/>
            <person name="Shirasu K."/>
            <person name="Sikhakolli U.R."/>
            <person name="Stueber K."/>
            <person name="Sukno S.A."/>
            <person name="Sweigard J.A."/>
            <person name="Takano Y."/>
            <person name="Takahara H."/>
            <person name="Trail F."/>
            <person name="van der Does H.C."/>
            <person name="Voll L.M."/>
            <person name="Will I."/>
            <person name="Young S."/>
            <person name="Zeng Q."/>
            <person name="Zhang J."/>
            <person name="Zhou S."/>
            <person name="Dickman M.B."/>
            <person name="Schulze-Lefert P."/>
            <person name="Ver Loren van Themaat E."/>
            <person name="Ma L.-J."/>
            <person name="Vaillancourt L.J."/>
        </authorList>
    </citation>
    <scope>NUCLEOTIDE SEQUENCE [LARGE SCALE GENOMIC DNA]</scope>
    <source>
        <strain evidence="3">M1.001 / M2 / FGSC 10212</strain>
    </source>
</reference>
<evidence type="ECO:0000256" key="1">
    <source>
        <dbReference type="SAM" id="MobiDB-lite"/>
    </source>
</evidence>
<dbReference type="RefSeq" id="XP_008091998.1">
    <property type="nucleotide sequence ID" value="XM_008093807.1"/>
</dbReference>
<gene>
    <name evidence="2" type="ORF">GLRG_03122</name>
</gene>
<evidence type="ECO:0000313" key="3">
    <source>
        <dbReference type="Proteomes" id="UP000008782"/>
    </source>
</evidence>
<dbReference type="GeneID" id="24408487"/>
<keyword evidence="3" id="KW-1185">Reference proteome</keyword>
<protein>
    <submittedName>
        <fullName evidence="2">Uncharacterized protein</fullName>
    </submittedName>
</protein>
<dbReference type="HOGENOM" id="CLU_2183750_0_0_1"/>
<accession>E3QAU0</accession>
<evidence type="ECO:0000313" key="2">
    <source>
        <dbReference type="EMBL" id="EFQ27978.1"/>
    </source>
</evidence>
<dbReference type="AlphaFoldDB" id="E3QAU0"/>
<dbReference type="Proteomes" id="UP000008782">
    <property type="component" value="Unassembled WGS sequence"/>
</dbReference>
<name>E3QAU0_COLGM</name>
<dbReference type="VEuPathDB" id="FungiDB:GLRG_03122"/>
<proteinExistence type="predicted"/>
<organism evidence="3">
    <name type="scientific">Colletotrichum graminicola (strain M1.001 / M2 / FGSC 10212)</name>
    <name type="common">Maize anthracnose fungus</name>
    <name type="synonym">Glomerella graminicola</name>
    <dbReference type="NCBI Taxonomy" id="645133"/>
    <lineage>
        <taxon>Eukaryota</taxon>
        <taxon>Fungi</taxon>
        <taxon>Dikarya</taxon>
        <taxon>Ascomycota</taxon>
        <taxon>Pezizomycotina</taxon>
        <taxon>Sordariomycetes</taxon>
        <taxon>Hypocreomycetidae</taxon>
        <taxon>Glomerellales</taxon>
        <taxon>Glomerellaceae</taxon>
        <taxon>Colletotrichum</taxon>
        <taxon>Colletotrichum graminicola species complex</taxon>
    </lineage>
</organism>